<organism evidence="9 10">
    <name type="scientific">Clostridium senegalense</name>
    <dbReference type="NCBI Taxonomy" id="1465809"/>
    <lineage>
        <taxon>Bacteria</taxon>
        <taxon>Bacillati</taxon>
        <taxon>Bacillota</taxon>
        <taxon>Clostridia</taxon>
        <taxon>Eubacteriales</taxon>
        <taxon>Clostridiaceae</taxon>
        <taxon>Clostridium</taxon>
    </lineage>
</organism>
<dbReference type="AlphaFoldDB" id="A0A6M0H448"/>
<dbReference type="InterPro" id="IPR012726">
    <property type="entry name" value="ThiH"/>
</dbReference>
<dbReference type="InterPro" id="IPR034428">
    <property type="entry name" value="ThiH/NoCL/HydG-like"/>
</dbReference>
<keyword evidence="9" id="KW-0456">Lyase</keyword>
<dbReference type="CDD" id="cd01335">
    <property type="entry name" value="Radical_SAM"/>
    <property type="match status" value="1"/>
</dbReference>
<dbReference type="EC" id="4.1.99.19" evidence="9"/>
<dbReference type="SFLD" id="SFLDG01060">
    <property type="entry name" value="BATS_domain_containing"/>
    <property type="match status" value="1"/>
</dbReference>
<dbReference type="InterPro" id="IPR007197">
    <property type="entry name" value="rSAM"/>
</dbReference>
<evidence type="ECO:0000313" key="10">
    <source>
        <dbReference type="Proteomes" id="UP000481872"/>
    </source>
</evidence>
<comment type="caution">
    <text evidence="9">The sequence shown here is derived from an EMBL/GenBank/DDBJ whole genome shotgun (WGS) entry which is preliminary data.</text>
</comment>
<accession>A0A6M0H448</accession>
<evidence type="ECO:0000256" key="1">
    <source>
        <dbReference type="ARBA" id="ARBA00001966"/>
    </source>
</evidence>
<dbReference type="InterPro" id="IPR006638">
    <property type="entry name" value="Elp3/MiaA/NifB-like_rSAM"/>
</dbReference>
<dbReference type="InterPro" id="IPR013785">
    <property type="entry name" value="Aldolase_TIM"/>
</dbReference>
<dbReference type="SMART" id="SM00729">
    <property type="entry name" value="Elp3"/>
    <property type="match status" value="1"/>
</dbReference>
<feature type="domain" description="Radical SAM core" evidence="8">
    <location>
        <begin position="70"/>
        <end position="295"/>
    </location>
</feature>
<dbReference type="SUPFAM" id="SSF102114">
    <property type="entry name" value="Radical SAM enzymes"/>
    <property type="match status" value="1"/>
</dbReference>
<dbReference type="InterPro" id="IPR058240">
    <property type="entry name" value="rSAM_sf"/>
</dbReference>
<dbReference type="Pfam" id="PF06968">
    <property type="entry name" value="BATS"/>
    <property type="match status" value="1"/>
</dbReference>
<evidence type="ECO:0000256" key="7">
    <source>
        <dbReference type="ARBA" id="ARBA00034078"/>
    </source>
</evidence>
<dbReference type="EMBL" id="JAAGPU010000021">
    <property type="protein sequence ID" value="NEU05475.1"/>
    <property type="molecule type" value="Genomic_DNA"/>
</dbReference>
<keyword evidence="5" id="KW-0408">Iron</keyword>
<evidence type="ECO:0000256" key="2">
    <source>
        <dbReference type="ARBA" id="ARBA00022485"/>
    </source>
</evidence>
<dbReference type="PROSITE" id="PS51918">
    <property type="entry name" value="RADICAL_SAM"/>
    <property type="match status" value="1"/>
</dbReference>
<dbReference type="SFLD" id="SFLDS00029">
    <property type="entry name" value="Radical_SAM"/>
    <property type="match status" value="1"/>
</dbReference>
<dbReference type="RefSeq" id="WP_199870252.1">
    <property type="nucleotide sequence ID" value="NZ_JAAGPU010000021.1"/>
</dbReference>
<dbReference type="PANTHER" id="PTHR43583">
    <property type="entry name" value="2-IMINOACETATE SYNTHASE"/>
    <property type="match status" value="1"/>
</dbReference>
<sequence>MSFLKVIEKYEKFNFEDYFNRVTDEDIKRSIYKNKLNEEDFLNIISPKGEKYLEEMAQKAHEISNRYFGKTVLLYTPLYIANMCVNRCAYCSYNHDNNILRAKLTMEEIEKEAKAIAKEGFKHIILLTGESSKDTPIEYLVDAIKVLKDYFPSITLEVQPLSEEDYKKAIEAGADGLTVYQEVYDREIYKKVHLGGPKRNYNFRLDAPERGAKAGMRNISVSALLGLNDFRREVFLTALHGKYIKDNYPGVDVAFSAPRIRPHAGTFHDIYPVSDKNLVQCILALRLFHNNSVINISTRESASFREKLIPLGVNKMSAGVLTEVGGHCKDTKGKGESQFLISDQSSTEDVKKMIKRLGYQPILKDWERI</sequence>
<dbReference type="Pfam" id="PF04055">
    <property type="entry name" value="Radical_SAM"/>
    <property type="match status" value="1"/>
</dbReference>
<dbReference type="SFLD" id="SFLDG01081">
    <property type="entry name" value="cleavage_of_the_Ca-Cb_bond_in"/>
    <property type="match status" value="1"/>
</dbReference>
<dbReference type="Proteomes" id="UP000481872">
    <property type="component" value="Unassembled WGS sequence"/>
</dbReference>
<keyword evidence="10" id="KW-1185">Reference proteome</keyword>
<dbReference type="SMART" id="SM00876">
    <property type="entry name" value="BATS"/>
    <property type="match status" value="1"/>
</dbReference>
<dbReference type="GO" id="GO:0051539">
    <property type="term" value="F:4 iron, 4 sulfur cluster binding"/>
    <property type="evidence" value="ECO:0007669"/>
    <property type="project" value="UniProtKB-KW"/>
</dbReference>
<evidence type="ECO:0000256" key="6">
    <source>
        <dbReference type="ARBA" id="ARBA00023014"/>
    </source>
</evidence>
<protein>
    <submittedName>
        <fullName evidence="9">2-iminoacetate synthase ThiH</fullName>
        <ecNumber evidence="9">4.1.99.19</ecNumber>
    </submittedName>
</protein>
<keyword evidence="6" id="KW-0411">Iron-sulfur</keyword>
<comment type="cofactor">
    <cofactor evidence="1">
        <name>[4Fe-4S] cluster</name>
        <dbReference type="ChEBI" id="CHEBI:49883"/>
    </cofactor>
</comment>
<proteinExistence type="predicted"/>
<reference evidence="9 10" key="1">
    <citation type="submission" date="2020-02" db="EMBL/GenBank/DDBJ databases">
        <title>Genome assembly of a novel Clostridium senegalense strain.</title>
        <authorList>
            <person name="Gupta T.B."/>
            <person name="Jauregui R."/>
            <person name="Maclean P."/>
            <person name="Nawarathana A."/>
            <person name="Brightwell G."/>
        </authorList>
    </citation>
    <scope>NUCLEOTIDE SEQUENCE [LARGE SCALE GENOMIC DNA]</scope>
    <source>
        <strain evidence="9 10">AGRFS4</strain>
    </source>
</reference>
<evidence type="ECO:0000259" key="8">
    <source>
        <dbReference type="PROSITE" id="PS51918"/>
    </source>
</evidence>
<dbReference type="NCBIfam" id="TIGR02351">
    <property type="entry name" value="thiH"/>
    <property type="match status" value="1"/>
</dbReference>
<dbReference type="InterPro" id="IPR010722">
    <property type="entry name" value="BATS_dom"/>
</dbReference>
<gene>
    <name evidence="9" type="primary">thiH</name>
    <name evidence="9" type="ORF">G3M99_11550</name>
</gene>
<keyword evidence="4" id="KW-0479">Metal-binding</keyword>
<evidence type="ECO:0000256" key="3">
    <source>
        <dbReference type="ARBA" id="ARBA00022691"/>
    </source>
</evidence>
<dbReference type="GO" id="GO:0005506">
    <property type="term" value="F:iron ion binding"/>
    <property type="evidence" value="ECO:0007669"/>
    <property type="project" value="InterPro"/>
</dbReference>
<dbReference type="Gene3D" id="3.20.20.70">
    <property type="entry name" value="Aldolase class I"/>
    <property type="match status" value="1"/>
</dbReference>
<dbReference type="PANTHER" id="PTHR43583:SF1">
    <property type="entry name" value="2-IMINOACETATE SYNTHASE"/>
    <property type="match status" value="1"/>
</dbReference>
<evidence type="ECO:0000313" key="9">
    <source>
        <dbReference type="EMBL" id="NEU05475.1"/>
    </source>
</evidence>
<evidence type="ECO:0000256" key="4">
    <source>
        <dbReference type="ARBA" id="ARBA00022723"/>
    </source>
</evidence>
<evidence type="ECO:0000256" key="5">
    <source>
        <dbReference type="ARBA" id="ARBA00023004"/>
    </source>
</evidence>
<name>A0A6M0H448_9CLOT</name>
<dbReference type="SFLD" id="SFLDF00301">
    <property type="entry name" value="2-iminoacetate_synthase_(ThiH)"/>
    <property type="match status" value="1"/>
</dbReference>
<comment type="cofactor">
    <cofactor evidence="7">
        <name>[2Fe-2S] cluster</name>
        <dbReference type="ChEBI" id="CHEBI:190135"/>
    </cofactor>
</comment>
<keyword evidence="2" id="KW-0004">4Fe-4S</keyword>
<keyword evidence="3" id="KW-0949">S-adenosyl-L-methionine</keyword>
<dbReference type="GO" id="GO:0036355">
    <property type="term" value="F:2-iminoacetate synthase activity"/>
    <property type="evidence" value="ECO:0007669"/>
    <property type="project" value="UniProtKB-EC"/>
</dbReference>